<keyword evidence="4 8" id="KW-0812">Transmembrane</keyword>
<dbReference type="PANTHER" id="PTHR37820">
    <property type="entry name" value="CELL DIVISION PROTEIN DIVIB"/>
    <property type="match status" value="1"/>
</dbReference>
<feature type="transmembrane region" description="Helical" evidence="8">
    <location>
        <begin position="21"/>
        <end position="39"/>
    </location>
</feature>
<organism evidence="10 11">
    <name type="scientific">Lucifera butyrica</name>
    <dbReference type="NCBI Taxonomy" id="1351585"/>
    <lineage>
        <taxon>Bacteria</taxon>
        <taxon>Bacillati</taxon>
        <taxon>Bacillota</taxon>
        <taxon>Negativicutes</taxon>
        <taxon>Veillonellales</taxon>
        <taxon>Veillonellaceae</taxon>
        <taxon>Lucifera</taxon>
    </lineage>
</organism>
<keyword evidence="6 8" id="KW-0472">Membrane</keyword>
<dbReference type="InterPro" id="IPR005548">
    <property type="entry name" value="Cell_div_FtsQ/DivIB_C"/>
</dbReference>
<evidence type="ECO:0000256" key="5">
    <source>
        <dbReference type="ARBA" id="ARBA00022989"/>
    </source>
</evidence>
<dbReference type="Gene3D" id="3.10.20.310">
    <property type="entry name" value="membrane protein fhac"/>
    <property type="match status" value="1"/>
</dbReference>
<evidence type="ECO:0000313" key="10">
    <source>
        <dbReference type="EMBL" id="VBB06216.1"/>
    </source>
</evidence>
<dbReference type="Pfam" id="PF03799">
    <property type="entry name" value="FtsQ_DivIB_C"/>
    <property type="match status" value="1"/>
</dbReference>
<protein>
    <submittedName>
        <fullName evidence="10">Polypeptide-transport-associated ftsq-type</fullName>
    </submittedName>
</protein>
<keyword evidence="5 8" id="KW-1133">Transmembrane helix</keyword>
<dbReference type="PANTHER" id="PTHR37820:SF1">
    <property type="entry name" value="CELL DIVISION PROTEIN FTSQ"/>
    <property type="match status" value="1"/>
</dbReference>
<dbReference type="OrthoDB" id="1633656at2"/>
<name>A0A498R0Y4_9FIRM</name>
<dbReference type="AlphaFoldDB" id="A0A498R0Y4"/>
<evidence type="ECO:0000256" key="8">
    <source>
        <dbReference type="SAM" id="Phobius"/>
    </source>
</evidence>
<evidence type="ECO:0000256" key="3">
    <source>
        <dbReference type="ARBA" id="ARBA00022618"/>
    </source>
</evidence>
<gene>
    <name evidence="10" type="ORF">LUCI_1432</name>
</gene>
<comment type="subcellular location">
    <subcellularLocation>
        <location evidence="1">Membrane</location>
    </subcellularLocation>
</comment>
<dbReference type="GO" id="GO:0005886">
    <property type="term" value="C:plasma membrane"/>
    <property type="evidence" value="ECO:0007669"/>
    <property type="project" value="TreeGrafter"/>
</dbReference>
<evidence type="ECO:0000313" key="11">
    <source>
        <dbReference type="Proteomes" id="UP000277811"/>
    </source>
</evidence>
<dbReference type="EMBL" id="UPPP01000061">
    <property type="protein sequence ID" value="VBB06216.1"/>
    <property type="molecule type" value="Genomic_DNA"/>
</dbReference>
<evidence type="ECO:0000256" key="1">
    <source>
        <dbReference type="ARBA" id="ARBA00004370"/>
    </source>
</evidence>
<sequence>MRAAERLQSARQERRLLSTHFLVLMVLALVILIAVYVFINSSFFAVGSVVVQGNKYITAEDVYRIAEIPERVNIFRLDTGEIQRRLLQDLRIAQVTVKRKFPATILIQVKERQPIAYLASSYGFIEVDKQGVVLAAFKNLKQMNVPVITGTRLGDVYVGDTVDSDLIKKVLQYLSLLDEPSLNQLSEVNVKVPQEVVAYTLNSVCIRLGGSDRLAEKAKLTNDILREINEKKMAVEYIDLNYASPFIKFK</sequence>
<accession>A0A498R0Y4</accession>
<reference evidence="10 11" key="1">
    <citation type="submission" date="2018-06" db="EMBL/GenBank/DDBJ databases">
        <authorList>
            <person name="Strepis N."/>
        </authorList>
    </citation>
    <scope>NUCLEOTIDE SEQUENCE [LARGE SCALE GENOMIC DNA]</scope>
    <source>
        <strain evidence="10">LUCI</strain>
    </source>
</reference>
<dbReference type="InterPro" id="IPR013685">
    <property type="entry name" value="POTRA_FtsQ_type"/>
</dbReference>
<keyword evidence="11" id="KW-1185">Reference proteome</keyword>
<dbReference type="InterPro" id="IPR034746">
    <property type="entry name" value="POTRA"/>
</dbReference>
<dbReference type="Proteomes" id="UP000277811">
    <property type="component" value="Unassembled WGS sequence"/>
</dbReference>
<dbReference type="PROSITE" id="PS51779">
    <property type="entry name" value="POTRA"/>
    <property type="match status" value="1"/>
</dbReference>
<keyword evidence="3" id="KW-0132">Cell division</keyword>
<dbReference type="RefSeq" id="WP_122627154.1">
    <property type="nucleotide sequence ID" value="NZ_UPPP01000061.1"/>
</dbReference>
<dbReference type="InterPro" id="IPR050487">
    <property type="entry name" value="FtsQ_DivIB"/>
</dbReference>
<evidence type="ECO:0000259" key="9">
    <source>
        <dbReference type="PROSITE" id="PS51779"/>
    </source>
</evidence>
<dbReference type="Pfam" id="PF08478">
    <property type="entry name" value="POTRA_1"/>
    <property type="match status" value="1"/>
</dbReference>
<evidence type="ECO:0000256" key="7">
    <source>
        <dbReference type="ARBA" id="ARBA00023306"/>
    </source>
</evidence>
<keyword evidence="2" id="KW-1003">Cell membrane</keyword>
<feature type="domain" description="POTRA" evidence="9">
    <location>
        <begin position="44"/>
        <end position="112"/>
    </location>
</feature>
<evidence type="ECO:0000256" key="2">
    <source>
        <dbReference type="ARBA" id="ARBA00022475"/>
    </source>
</evidence>
<keyword evidence="7" id="KW-0131">Cell cycle</keyword>
<dbReference type="GO" id="GO:0051301">
    <property type="term" value="P:cell division"/>
    <property type="evidence" value="ECO:0007669"/>
    <property type="project" value="UniProtKB-KW"/>
</dbReference>
<proteinExistence type="predicted"/>
<evidence type="ECO:0000256" key="4">
    <source>
        <dbReference type="ARBA" id="ARBA00022692"/>
    </source>
</evidence>
<evidence type="ECO:0000256" key="6">
    <source>
        <dbReference type="ARBA" id="ARBA00023136"/>
    </source>
</evidence>